<dbReference type="EMBL" id="LSMT01000345">
    <property type="protein sequence ID" value="PFX19765.1"/>
    <property type="molecule type" value="Genomic_DNA"/>
</dbReference>
<feature type="region of interest" description="Disordered" evidence="2">
    <location>
        <begin position="221"/>
        <end position="273"/>
    </location>
</feature>
<feature type="compositionally biased region" description="Polar residues" evidence="2">
    <location>
        <begin position="585"/>
        <end position="600"/>
    </location>
</feature>
<feature type="coiled-coil region" evidence="1">
    <location>
        <begin position="294"/>
        <end position="363"/>
    </location>
</feature>
<proteinExistence type="predicted"/>
<feature type="compositionally biased region" description="Basic and acidic residues" evidence="2">
    <location>
        <begin position="221"/>
        <end position="236"/>
    </location>
</feature>
<evidence type="ECO:0000313" key="3">
    <source>
        <dbReference type="EMBL" id="PFX19765.1"/>
    </source>
</evidence>
<evidence type="ECO:0000313" key="4">
    <source>
        <dbReference type="Proteomes" id="UP000225706"/>
    </source>
</evidence>
<feature type="region of interest" description="Disordered" evidence="2">
    <location>
        <begin position="651"/>
        <end position="683"/>
    </location>
</feature>
<feature type="compositionally biased region" description="Basic and acidic residues" evidence="2">
    <location>
        <begin position="136"/>
        <end position="146"/>
    </location>
</feature>
<evidence type="ECO:0000256" key="2">
    <source>
        <dbReference type="SAM" id="MobiDB-lite"/>
    </source>
</evidence>
<organism evidence="3 4">
    <name type="scientific">Stylophora pistillata</name>
    <name type="common">Smooth cauliflower coral</name>
    <dbReference type="NCBI Taxonomy" id="50429"/>
    <lineage>
        <taxon>Eukaryota</taxon>
        <taxon>Metazoa</taxon>
        <taxon>Cnidaria</taxon>
        <taxon>Anthozoa</taxon>
        <taxon>Hexacorallia</taxon>
        <taxon>Scleractinia</taxon>
        <taxon>Astrocoeniina</taxon>
        <taxon>Pocilloporidae</taxon>
        <taxon>Stylophora</taxon>
    </lineage>
</organism>
<feature type="compositionally biased region" description="Basic and acidic residues" evidence="2">
    <location>
        <begin position="179"/>
        <end position="194"/>
    </location>
</feature>
<gene>
    <name evidence="3" type="ORF">AWC38_SpisGene15799</name>
</gene>
<reference evidence="4" key="1">
    <citation type="journal article" date="2017" name="bioRxiv">
        <title>Comparative analysis of the genomes of Stylophora pistillata and Acropora digitifera provides evidence for extensive differences between species of corals.</title>
        <authorList>
            <person name="Voolstra C.R."/>
            <person name="Li Y."/>
            <person name="Liew Y.J."/>
            <person name="Baumgarten S."/>
            <person name="Zoccola D."/>
            <person name="Flot J.-F."/>
            <person name="Tambutte S."/>
            <person name="Allemand D."/>
            <person name="Aranda M."/>
        </authorList>
    </citation>
    <scope>NUCLEOTIDE SEQUENCE [LARGE SCALE GENOMIC DNA]</scope>
</reference>
<dbReference type="Proteomes" id="UP000225706">
    <property type="component" value="Unassembled WGS sequence"/>
</dbReference>
<sequence>METNSLATTDNNELKCTDIVKVSNILRTFLAYPEDASEVAAKFAEKFFPKGENALCDLISKISVQFTNDSLSQNGTRTETFKAQENDNHFARHNCREMLSREKDACCQGRKICTHLLDFIILLMAAVGNLTATVEEASRKSEKKSIPVDLTEEEESTENSFKSFSLRIWKRGIQSTSLVRDKRSNETPKSDKGNQDNYVIVSESADKENNGKNLNEKVAHKSEKHEMKFTEQESVHQEQSSDDENTHRHYTHKSKDNTNAGDKQRKTSKRKLPRLIDSFFKSAPVDVEAPETGEVKWLENVRNLQEEKEALTRENNALQSQVNGLFRENNDIKSFLRKQQTELESLSQEYSLLQIHLDEQKQSTRHQTFLLNSRLERLQNAKVVADQRCLNLSLKQERLVVYEEHVTMICLRVIKTVRRELEDTRALFDAWPRERCSSSMANMTWDEFQINGEGMTLLDVHSSLQKEVLELVERYRTIKQALATAKDQVTFENNYDEQLTLDNSSTTESDSSCYVVRHDCVCTHGNEGHQLFNVENECVRCERCNREISFMMGVKTNRRGQVYGDDTKAFLDDLVNDDFSDWHNFGNSSSENEKQQTSNVNRREPCVSSVTADDSSAKNVVMPANVSKQSTPVVPKSSTTVGKKLPKEEIAETKKATRHVQSPPRKWSRFPRRTPEPSPCLMKKTYDYPKQTEATEDNHPPLETDIQESSDQLWQIELEQETWEEEQERKFKEKQNKVAQYLKTLQLESKKERWNTDKQSRRSSVSSEDSTTTSCSSSFSLSDHNTDLKYNSACTVEELVDHKMRDVENKFNSSICDAWVDDVELALLLIKKKSKQADAKKREVKNLFDDILEQKRVNYEKKTRLISSECVNAFSKNSK</sequence>
<feature type="region of interest" description="Disordered" evidence="2">
    <location>
        <begin position="585"/>
        <end position="615"/>
    </location>
</feature>
<dbReference type="AlphaFoldDB" id="A0A2B4RU41"/>
<comment type="caution">
    <text evidence="3">The sequence shown here is derived from an EMBL/GenBank/DDBJ whole genome shotgun (WGS) entry which is preliminary data.</text>
</comment>
<protein>
    <submittedName>
        <fullName evidence="3">Uncharacterized protein</fullName>
    </submittedName>
</protein>
<feature type="region of interest" description="Disordered" evidence="2">
    <location>
        <begin position="752"/>
        <end position="780"/>
    </location>
</feature>
<feature type="region of interest" description="Disordered" evidence="2">
    <location>
        <begin position="135"/>
        <end position="157"/>
    </location>
</feature>
<evidence type="ECO:0000256" key="1">
    <source>
        <dbReference type="SAM" id="Coils"/>
    </source>
</evidence>
<feature type="region of interest" description="Disordered" evidence="2">
    <location>
        <begin position="177"/>
        <end position="197"/>
    </location>
</feature>
<accession>A0A2B4RU41</accession>
<name>A0A2B4RU41_STYPI</name>
<keyword evidence="1" id="KW-0175">Coiled coil</keyword>
<keyword evidence="4" id="KW-1185">Reference proteome</keyword>
<feature type="compositionally biased region" description="Low complexity" evidence="2">
    <location>
        <begin position="762"/>
        <end position="780"/>
    </location>
</feature>